<comment type="catalytic activity">
    <reaction evidence="1">
        <text>inosine + phosphate = alpha-D-ribose 1-phosphate + hypoxanthine</text>
        <dbReference type="Rhea" id="RHEA:27646"/>
        <dbReference type="ChEBI" id="CHEBI:17368"/>
        <dbReference type="ChEBI" id="CHEBI:17596"/>
        <dbReference type="ChEBI" id="CHEBI:43474"/>
        <dbReference type="ChEBI" id="CHEBI:57720"/>
        <dbReference type="EC" id="2.4.2.1"/>
    </reaction>
    <physiologicalReaction direction="left-to-right" evidence="1">
        <dbReference type="Rhea" id="RHEA:27647"/>
    </physiologicalReaction>
</comment>
<evidence type="ECO:0000256" key="8">
    <source>
        <dbReference type="ARBA" id="ARBA00049893"/>
    </source>
</evidence>
<dbReference type="SUPFAM" id="SSF64438">
    <property type="entry name" value="CNF1/YfiH-like putative cysteine hydrolases"/>
    <property type="match status" value="1"/>
</dbReference>
<evidence type="ECO:0000256" key="3">
    <source>
        <dbReference type="ARBA" id="ARBA00022679"/>
    </source>
</evidence>
<evidence type="ECO:0000256" key="1">
    <source>
        <dbReference type="ARBA" id="ARBA00000553"/>
    </source>
</evidence>
<evidence type="ECO:0008006" key="11">
    <source>
        <dbReference type="Google" id="ProtNLM"/>
    </source>
</evidence>
<dbReference type="RefSeq" id="WP_052451162.1">
    <property type="nucleotide sequence ID" value="NZ_JXDG01000033.1"/>
</dbReference>
<comment type="catalytic activity">
    <reaction evidence="8">
        <text>S-methyl-5'-thioadenosine + phosphate = 5-(methylsulfanyl)-alpha-D-ribose 1-phosphate + adenine</text>
        <dbReference type="Rhea" id="RHEA:11852"/>
        <dbReference type="ChEBI" id="CHEBI:16708"/>
        <dbReference type="ChEBI" id="CHEBI:17509"/>
        <dbReference type="ChEBI" id="CHEBI:43474"/>
        <dbReference type="ChEBI" id="CHEBI:58533"/>
        <dbReference type="EC" id="2.4.2.28"/>
    </reaction>
    <physiologicalReaction direction="left-to-right" evidence="8">
        <dbReference type="Rhea" id="RHEA:11853"/>
    </physiologicalReaction>
</comment>
<evidence type="ECO:0000313" key="10">
    <source>
        <dbReference type="Proteomes" id="UP000031535"/>
    </source>
</evidence>
<dbReference type="PANTHER" id="PTHR30616:SF3">
    <property type="entry name" value="PURINE NUCLEOSIDE PHOSPHORYLASE"/>
    <property type="match status" value="1"/>
</dbReference>
<name>A0A0C2IFS2_9PSED</name>
<keyword evidence="4" id="KW-0479">Metal-binding</keyword>
<evidence type="ECO:0000256" key="6">
    <source>
        <dbReference type="ARBA" id="ARBA00047989"/>
    </source>
</evidence>
<comment type="similarity">
    <text evidence="2">Belongs to the purine nucleoside phosphorylase YfiH/LACC1 family.</text>
</comment>
<dbReference type="InterPro" id="IPR011324">
    <property type="entry name" value="Cytotoxic_necrot_fac-like_cat"/>
</dbReference>
<dbReference type="Proteomes" id="UP000031535">
    <property type="component" value="Unassembled WGS sequence"/>
</dbReference>
<dbReference type="PANTHER" id="PTHR30616">
    <property type="entry name" value="UNCHARACTERIZED PROTEIN YFIH"/>
    <property type="match status" value="1"/>
</dbReference>
<evidence type="ECO:0000313" key="9">
    <source>
        <dbReference type="EMBL" id="KIH83737.1"/>
    </source>
</evidence>
<organism evidence="9 10">
    <name type="scientific">Pseudomonas batumici</name>
    <dbReference type="NCBI Taxonomy" id="226910"/>
    <lineage>
        <taxon>Bacteria</taxon>
        <taxon>Pseudomonadati</taxon>
        <taxon>Pseudomonadota</taxon>
        <taxon>Gammaproteobacteria</taxon>
        <taxon>Pseudomonadales</taxon>
        <taxon>Pseudomonadaceae</taxon>
        <taxon>Pseudomonas</taxon>
    </lineage>
</organism>
<accession>A0A0C2IFS2</accession>
<keyword evidence="5" id="KW-0862">Zinc</keyword>
<keyword evidence="10" id="KW-1185">Reference proteome</keyword>
<dbReference type="CDD" id="cd16833">
    <property type="entry name" value="YfiH"/>
    <property type="match status" value="1"/>
</dbReference>
<comment type="catalytic activity">
    <reaction evidence="6">
        <text>adenosine + H2O + H(+) = inosine + NH4(+)</text>
        <dbReference type="Rhea" id="RHEA:24408"/>
        <dbReference type="ChEBI" id="CHEBI:15377"/>
        <dbReference type="ChEBI" id="CHEBI:15378"/>
        <dbReference type="ChEBI" id="CHEBI:16335"/>
        <dbReference type="ChEBI" id="CHEBI:17596"/>
        <dbReference type="ChEBI" id="CHEBI:28938"/>
        <dbReference type="EC" id="3.5.4.4"/>
    </reaction>
    <physiologicalReaction direction="left-to-right" evidence="6">
        <dbReference type="Rhea" id="RHEA:24409"/>
    </physiologicalReaction>
</comment>
<dbReference type="GO" id="GO:0017061">
    <property type="term" value="F:S-methyl-5-thioadenosine phosphorylase activity"/>
    <property type="evidence" value="ECO:0007669"/>
    <property type="project" value="UniProtKB-EC"/>
</dbReference>
<dbReference type="STRING" id="226910.UCMB321_2479"/>
<dbReference type="Gene3D" id="3.60.140.10">
    <property type="entry name" value="CNF1/YfiH-like putative cysteine hydrolases"/>
    <property type="match status" value="1"/>
</dbReference>
<gene>
    <name evidence="9" type="ORF">UCMB321_2479</name>
</gene>
<keyword evidence="3" id="KW-0808">Transferase</keyword>
<dbReference type="AlphaFoldDB" id="A0A0C2IFS2"/>
<proteinExistence type="inferred from homology"/>
<dbReference type="EMBL" id="JXDG01000033">
    <property type="protein sequence ID" value="KIH83737.1"/>
    <property type="molecule type" value="Genomic_DNA"/>
</dbReference>
<dbReference type="InterPro" id="IPR003730">
    <property type="entry name" value="Cu_polyphenol_OxRdtase"/>
</dbReference>
<reference evidence="9 10" key="1">
    <citation type="submission" date="2015-01" db="EMBL/GenBank/DDBJ databases">
        <title>Complete genome of Pseudomonas batumici UCM B-321 producer of the batumin antibiotic with strong antistaphilococcal and potential anticancer activity.</title>
        <authorList>
            <person name="Klochko V.V."/>
            <person name="Zelena L.B."/>
            <person name="Elena K.A."/>
            <person name="Reva O.N."/>
        </authorList>
    </citation>
    <scope>NUCLEOTIDE SEQUENCE [LARGE SCALE GENOMIC DNA]</scope>
    <source>
        <strain evidence="9 10">UCM B-321</strain>
    </source>
</reference>
<evidence type="ECO:0000256" key="5">
    <source>
        <dbReference type="ARBA" id="ARBA00022833"/>
    </source>
</evidence>
<dbReference type="PATRIC" id="fig|226910.6.peg.2468"/>
<dbReference type="InterPro" id="IPR038371">
    <property type="entry name" value="Cu_polyphenol_OxRdtase_sf"/>
</dbReference>
<evidence type="ECO:0000256" key="2">
    <source>
        <dbReference type="ARBA" id="ARBA00007353"/>
    </source>
</evidence>
<dbReference type="GO" id="GO:0005507">
    <property type="term" value="F:copper ion binding"/>
    <property type="evidence" value="ECO:0007669"/>
    <property type="project" value="TreeGrafter"/>
</dbReference>
<protein>
    <recommendedName>
        <fullName evidence="11">Purine nucleoside phosphorylase</fullName>
    </recommendedName>
</protein>
<dbReference type="Pfam" id="PF02578">
    <property type="entry name" value="Cu-oxidase_4"/>
    <property type="match status" value="1"/>
</dbReference>
<evidence type="ECO:0000256" key="4">
    <source>
        <dbReference type="ARBA" id="ARBA00022723"/>
    </source>
</evidence>
<evidence type="ECO:0000256" key="7">
    <source>
        <dbReference type="ARBA" id="ARBA00048968"/>
    </source>
</evidence>
<comment type="catalytic activity">
    <reaction evidence="7">
        <text>adenosine + phosphate = alpha-D-ribose 1-phosphate + adenine</text>
        <dbReference type="Rhea" id="RHEA:27642"/>
        <dbReference type="ChEBI" id="CHEBI:16335"/>
        <dbReference type="ChEBI" id="CHEBI:16708"/>
        <dbReference type="ChEBI" id="CHEBI:43474"/>
        <dbReference type="ChEBI" id="CHEBI:57720"/>
        <dbReference type="EC" id="2.4.2.1"/>
    </reaction>
    <physiologicalReaction direction="left-to-right" evidence="7">
        <dbReference type="Rhea" id="RHEA:27643"/>
    </physiologicalReaction>
</comment>
<comment type="caution">
    <text evidence="9">The sequence shown here is derived from an EMBL/GenBank/DDBJ whole genome shotgun (WGS) entry which is preliminary data.</text>
</comment>
<sequence length="235" mass="25727">MYFSEKLSAITHVEHGFGTTVQDRLPANALYLHQTHSNKVVEAGINDETGKIAADAVFTKSSRPIAVMTADCLPVLVSSTTTPFVAAIHAGWKGLSTGIIKNVFSAFSLAGVDKSSLRVALGPCIMECCYEVQLQMIRDIESIHGALWAGQQPPWFSSRPAHNANSAVATHGEAWLSLSKYCIFLLMAEGINPDQIDEAAICTYCSNLGFGSYRRRQHQSEPKTFQYSWIRSLLS</sequence>
<dbReference type="OrthoDB" id="4279at2"/>